<feature type="region of interest" description="Disordered" evidence="1">
    <location>
        <begin position="595"/>
        <end position="628"/>
    </location>
</feature>
<protein>
    <recommendedName>
        <fullName evidence="2">Protein kinase domain-containing protein</fullName>
    </recommendedName>
</protein>
<dbReference type="AlphaFoldDB" id="A0AA39CCE0"/>
<dbReference type="PANTHER" id="PTHR24359:SF1">
    <property type="entry name" value="INHIBITOR OF NUCLEAR FACTOR KAPPA-B KINASE EPSILON SUBUNIT HOMOLOG 1-RELATED"/>
    <property type="match status" value="1"/>
</dbReference>
<reference evidence="3" key="1">
    <citation type="submission" date="2022-10" db="EMBL/GenBank/DDBJ databases">
        <title>Culturing micro-colonial fungi from biological soil crusts in the Mojave desert and describing Neophaeococcomyces mojavensis, and introducing the new genera and species Taxawa tesnikishii.</title>
        <authorList>
            <person name="Kurbessoian T."/>
            <person name="Stajich J.E."/>
        </authorList>
    </citation>
    <scope>NUCLEOTIDE SEQUENCE</scope>
    <source>
        <strain evidence="3">TK_41</strain>
    </source>
</reference>
<comment type="caution">
    <text evidence="3">The sequence shown here is derived from an EMBL/GenBank/DDBJ whole genome shotgun (WGS) entry which is preliminary data.</text>
</comment>
<gene>
    <name evidence="3" type="ORF">H2200_012376</name>
</gene>
<dbReference type="Gene3D" id="1.10.510.10">
    <property type="entry name" value="Transferase(Phosphotransferase) domain 1"/>
    <property type="match status" value="1"/>
</dbReference>
<dbReference type="SUPFAM" id="SSF56112">
    <property type="entry name" value="Protein kinase-like (PK-like)"/>
    <property type="match status" value="1"/>
</dbReference>
<evidence type="ECO:0000259" key="2">
    <source>
        <dbReference type="PROSITE" id="PS50011"/>
    </source>
</evidence>
<name>A0AA39CCE0_9EURO</name>
<evidence type="ECO:0000313" key="3">
    <source>
        <dbReference type="EMBL" id="KAJ9603081.1"/>
    </source>
</evidence>
<feature type="region of interest" description="Disordered" evidence="1">
    <location>
        <begin position="385"/>
        <end position="404"/>
    </location>
</feature>
<feature type="region of interest" description="Disordered" evidence="1">
    <location>
        <begin position="691"/>
        <end position="749"/>
    </location>
</feature>
<evidence type="ECO:0000256" key="1">
    <source>
        <dbReference type="SAM" id="MobiDB-lite"/>
    </source>
</evidence>
<dbReference type="GO" id="GO:0004674">
    <property type="term" value="F:protein serine/threonine kinase activity"/>
    <property type="evidence" value="ECO:0007669"/>
    <property type="project" value="TreeGrafter"/>
</dbReference>
<dbReference type="Proteomes" id="UP001172673">
    <property type="component" value="Unassembled WGS sequence"/>
</dbReference>
<feature type="region of interest" description="Disordered" evidence="1">
    <location>
        <begin position="531"/>
        <end position="564"/>
    </location>
</feature>
<accession>A0AA39CCE0</accession>
<feature type="domain" description="Protein kinase" evidence="2">
    <location>
        <begin position="179"/>
        <end position="551"/>
    </location>
</feature>
<dbReference type="EMBL" id="JAPDRK010000023">
    <property type="protein sequence ID" value="KAJ9603081.1"/>
    <property type="molecule type" value="Genomic_DNA"/>
</dbReference>
<sequence length="996" mass="113436">MASLSGSPLHPSANDPYTHEAIQSFLRYMQDNSCQGVTFGADSSYQPRRFYPDRVLKWYFDCSQQDDARRVRELVAAAAARSYSRPDFRAVANDCPKVFTILALIGQSHHINHFVQHARLQDNNLPFHPEDEVWFPVINNNMTFFKSFCERQWEFCVTPLRKRLGDVTIEDDRILPILPLERVDKSRGWSASVYKIQVDEDYDLLGGDQGPQSEPHVYAIKSYYPSAARHVDPVNERSPHGLPRPKNYYDAEVDAFRRLNESGEPIPNLVGFYGAFTQSQSHHIILQYANIGTLEDYWEKVDPPRGGADILTLWSKLFEINRALVQMHESESDGDTGSPRIFQGWHEDIKPSNILVLGDAEGSPYGVHFMLADLGLSHFSATVEGKNSATRDGRGGSQAYSAPERNQATNFKPKVTQNIDTWSLGCVYSEFNAWIVGGVRSGVQRYRQARKNHKDVDKALGACFHDKQGEVLSAVEEWHTNSLSLCATHDHVTPIIWKELLRGMFYPTKFRFNSQQVDRCSQEVLKAAHDRLVRSPTREDSGLEAGEHSASRPHTPPQLPPEFYQHQRTQNGVSSYPLTPPDERRVQQYGSQDFDYIGRSTGNADHPTPTRSPPDSRESAVPFPDIYHNSYNSARTRVVSTSTDEMTHSMFSNNTQRFSAHEQPFSKSGDIAIRPKPPEMIYSELLRRSTMPAEGTPVSPRLLEPNGQAQPTDAVESSELPADVTAKGKERLVDERQPREPPRSQPDRFLSVEELKQWDLQMRTRKTSKSRSLFSRELEIPLPFEAELLVELRKRDHVFVIDDGRSMHPHWEELINLYSPLIYMVKKKKLDPNGSELRFIMSDESKEAENTSPLVSMVRERGYHLSGQSNLAHRLEYIFVQYRKKLQRSPSTTRPISLYIFTDGKWQPGNHQLAEVGSAIKRLVDFLEVNGFQQRMAGIQFIQFGNDPVGTERLQWLDEVLPSDRGLARDICDTTPANGNVWKMLLGSINSYWDGD</sequence>
<keyword evidence="4" id="KW-1185">Reference proteome</keyword>
<dbReference type="InterPro" id="IPR011009">
    <property type="entry name" value="Kinase-like_dom_sf"/>
</dbReference>
<organism evidence="3 4">
    <name type="scientific">Cladophialophora chaetospira</name>
    <dbReference type="NCBI Taxonomy" id="386627"/>
    <lineage>
        <taxon>Eukaryota</taxon>
        <taxon>Fungi</taxon>
        <taxon>Dikarya</taxon>
        <taxon>Ascomycota</taxon>
        <taxon>Pezizomycotina</taxon>
        <taxon>Eurotiomycetes</taxon>
        <taxon>Chaetothyriomycetidae</taxon>
        <taxon>Chaetothyriales</taxon>
        <taxon>Herpotrichiellaceae</taxon>
        <taxon>Cladophialophora</taxon>
    </lineage>
</organism>
<dbReference type="Pfam" id="PF00069">
    <property type="entry name" value="Pkinase"/>
    <property type="match status" value="1"/>
</dbReference>
<dbReference type="GO" id="GO:0005524">
    <property type="term" value="F:ATP binding"/>
    <property type="evidence" value="ECO:0007669"/>
    <property type="project" value="InterPro"/>
</dbReference>
<dbReference type="SMART" id="SM00220">
    <property type="entry name" value="S_TKc"/>
    <property type="match status" value="1"/>
</dbReference>
<evidence type="ECO:0000313" key="4">
    <source>
        <dbReference type="Proteomes" id="UP001172673"/>
    </source>
</evidence>
<dbReference type="PROSITE" id="PS50011">
    <property type="entry name" value="PROTEIN_KINASE_DOM"/>
    <property type="match status" value="1"/>
</dbReference>
<dbReference type="InterPro" id="IPR000719">
    <property type="entry name" value="Prot_kinase_dom"/>
</dbReference>
<dbReference type="PANTHER" id="PTHR24359">
    <property type="entry name" value="SERINE/THREONINE-PROTEIN KINASE SBK1"/>
    <property type="match status" value="1"/>
</dbReference>
<feature type="compositionally biased region" description="Basic and acidic residues" evidence="1">
    <location>
        <begin position="726"/>
        <end position="749"/>
    </location>
</feature>
<proteinExistence type="predicted"/>
<feature type="compositionally biased region" description="Basic and acidic residues" evidence="1">
    <location>
        <begin position="531"/>
        <end position="550"/>
    </location>
</feature>